<name>A0A0A7GHJ4_GEOAI</name>
<sequence length="37" mass="4111">MVSTKVAMLLTPIESNASGTIFTHEIEGEEIYLFHSN</sequence>
<dbReference type="Proteomes" id="UP000030624">
    <property type="component" value="Chromosome"/>
</dbReference>
<reference evidence="1 2" key="1">
    <citation type="journal article" date="2015" name="Appl. Environ. Microbiol.">
        <title>The Geoglobus acetivorans genome: Fe(III) reduction, acetate utilization, autotrophic growth, and degradation of aromatic compounds in a hyperthermophilic archaeon.</title>
        <authorList>
            <person name="Mardanov A.V."/>
            <person name="Slododkina G.B."/>
            <person name="Slobodkin A.I."/>
            <person name="Beletsky A.V."/>
            <person name="Gavrilov S.N."/>
            <person name="Kublanov I.V."/>
            <person name="Bonch-Osmolovskaya E.A."/>
            <person name="Skryabin K.G."/>
            <person name="Ravin N.V."/>
        </authorList>
    </citation>
    <scope>NUCLEOTIDE SEQUENCE [LARGE SCALE GENOMIC DNA]</scope>
    <source>
        <strain evidence="1 2">SBH6</strain>
    </source>
</reference>
<gene>
    <name evidence="1" type="ORF">GACE_2290</name>
</gene>
<organism evidence="1 2">
    <name type="scientific">Geoglobus acetivorans</name>
    <dbReference type="NCBI Taxonomy" id="565033"/>
    <lineage>
        <taxon>Archaea</taxon>
        <taxon>Methanobacteriati</taxon>
        <taxon>Methanobacteriota</taxon>
        <taxon>Archaeoglobi</taxon>
        <taxon>Archaeoglobales</taxon>
        <taxon>Archaeoglobaceae</taxon>
        <taxon>Geoglobus</taxon>
    </lineage>
</organism>
<dbReference type="HOGENOM" id="CLU_3338287_0_0_2"/>
<evidence type="ECO:0000313" key="2">
    <source>
        <dbReference type="Proteomes" id="UP000030624"/>
    </source>
</evidence>
<dbReference type="AlphaFoldDB" id="A0A0A7GHJ4"/>
<accession>A0A0A7GHJ4</accession>
<dbReference type="EMBL" id="CP009552">
    <property type="protein sequence ID" value="AIY90422.1"/>
    <property type="molecule type" value="Genomic_DNA"/>
</dbReference>
<evidence type="ECO:0000313" key="1">
    <source>
        <dbReference type="EMBL" id="AIY90422.1"/>
    </source>
</evidence>
<protein>
    <submittedName>
        <fullName evidence="1">Uncharacterized protein</fullName>
    </submittedName>
</protein>
<dbReference type="KEGG" id="gac:GACE_2290"/>
<proteinExistence type="predicted"/>